<keyword evidence="10" id="KW-1185">Reference proteome</keyword>
<evidence type="ECO:0000259" key="8">
    <source>
        <dbReference type="PROSITE" id="PS50928"/>
    </source>
</evidence>
<dbReference type="PANTHER" id="PTHR43227">
    <property type="entry name" value="BLL4140 PROTEIN"/>
    <property type="match status" value="1"/>
</dbReference>
<protein>
    <submittedName>
        <fullName evidence="9">Sugar ABC transporter permease</fullName>
    </submittedName>
</protein>
<feature type="transmembrane region" description="Helical" evidence="7">
    <location>
        <begin position="265"/>
        <end position="290"/>
    </location>
</feature>
<feature type="domain" description="ABC transmembrane type-1" evidence="8">
    <location>
        <begin position="71"/>
        <end position="286"/>
    </location>
</feature>
<dbReference type="Proteomes" id="UP000670947">
    <property type="component" value="Unassembled WGS sequence"/>
</dbReference>
<feature type="transmembrane region" description="Helical" evidence="7">
    <location>
        <begin position="172"/>
        <end position="191"/>
    </location>
</feature>
<evidence type="ECO:0000256" key="3">
    <source>
        <dbReference type="ARBA" id="ARBA00022475"/>
    </source>
</evidence>
<dbReference type="RefSeq" id="WP_208845681.1">
    <property type="nucleotide sequence ID" value="NZ_JAGGDJ010000001.1"/>
</dbReference>
<evidence type="ECO:0000256" key="6">
    <source>
        <dbReference type="ARBA" id="ARBA00023136"/>
    </source>
</evidence>
<evidence type="ECO:0000256" key="4">
    <source>
        <dbReference type="ARBA" id="ARBA00022692"/>
    </source>
</evidence>
<dbReference type="SUPFAM" id="SSF161098">
    <property type="entry name" value="MetI-like"/>
    <property type="match status" value="1"/>
</dbReference>
<name>A0ABS3W332_9BACL</name>
<feature type="transmembrane region" description="Helical" evidence="7">
    <location>
        <begin position="75"/>
        <end position="96"/>
    </location>
</feature>
<feature type="transmembrane region" description="Helical" evidence="7">
    <location>
        <begin position="108"/>
        <end position="128"/>
    </location>
</feature>
<dbReference type="PANTHER" id="PTHR43227:SF11">
    <property type="entry name" value="BLL4140 PROTEIN"/>
    <property type="match status" value="1"/>
</dbReference>
<evidence type="ECO:0000256" key="5">
    <source>
        <dbReference type="ARBA" id="ARBA00022989"/>
    </source>
</evidence>
<feature type="transmembrane region" description="Helical" evidence="7">
    <location>
        <begin position="12"/>
        <end position="38"/>
    </location>
</feature>
<evidence type="ECO:0000256" key="1">
    <source>
        <dbReference type="ARBA" id="ARBA00004651"/>
    </source>
</evidence>
<keyword evidence="4 7" id="KW-0812">Transmembrane</keyword>
<evidence type="ECO:0000313" key="10">
    <source>
        <dbReference type="Proteomes" id="UP000670947"/>
    </source>
</evidence>
<gene>
    <name evidence="9" type="ORF">I8J29_00770</name>
</gene>
<dbReference type="InterPro" id="IPR000515">
    <property type="entry name" value="MetI-like"/>
</dbReference>
<accession>A0ABS3W332</accession>
<evidence type="ECO:0000313" key="9">
    <source>
        <dbReference type="EMBL" id="MBO7742707.1"/>
    </source>
</evidence>
<dbReference type="Gene3D" id="1.10.3720.10">
    <property type="entry name" value="MetI-like"/>
    <property type="match status" value="1"/>
</dbReference>
<sequence length="299" mass="33314">MNKRFKLGDYSLYLMLLPGLALIVIFNYVPMAGLAIGFQQFNPTKGLFGSDYIGFDNFKYVYSLDDTMNVLRNTVSIAVMKMAAGLVVPIVVALLLNEVGKAFFRKGVQTIIYLPHFLSWVILAGILMDVLSPSTGIVNQFLAFLGFKPIFFLGTPSWFQPVLVLSDVWKEFGFNTIVYLAALTGINPNLYEAAQMDGAGRWKQTWHITLPGILPIIILLATLSLGNVLNAGFDQVFNMYSPVVYSTGDIIDTYVYRLGMINFQFGVATAVGLFKSVVSFVLISVSYLLAYRFANYRIF</sequence>
<proteinExistence type="inferred from homology"/>
<evidence type="ECO:0000256" key="7">
    <source>
        <dbReference type="RuleBase" id="RU363032"/>
    </source>
</evidence>
<organism evidence="9 10">
    <name type="scientific">Paenibacillus artemisiicola</name>
    <dbReference type="NCBI Taxonomy" id="1172618"/>
    <lineage>
        <taxon>Bacteria</taxon>
        <taxon>Bacillati</taxon>
        <taxon>Bacillota</taxon>
        <taxon>Bacilli</taxon>
        <taxon>Bacillales</taxon>
        <taxon>Paenibacillaceae</taxon>
        <taxon>Paenibacillus</taxon>
    </lineage>
</organism>
<dbReference type="PROSITE" id="PS50928">
    <property type="entry name" value="ABC_TM1"/>
    <property type="match status" value="1"/>
</dbReference>
<keyword evidence="6 7" id="KW-0472">Membrane</keyword>
<dbReference type="InterPro" id="IPR050809">
    <property type="entry name" value="UgpAE/MalFG_permease"/>
</dbReference>
<feature type="transmembrane region" description="Helical" evidence="7">
    <location>
        <begin position="212"/>
        <end position="233"/>
    </location>
</feature>
<reference evidence="9 10" key="1">
    <citation type="submission" date="2021-03" db="EMBL/GenBank/DDBJ databases">
        <title>Paenibacillus artemisicola MWE-103 whole genome sequence.</title>
        <authorList>
            <person name="Ham Y.J."/>
        </authorList>
    </citation>
    <scope>NUCLEOTIDE SEQUENCE [LARGE SCALE GENOMIC DNA]</scope>
    <source>
        <strain evidence="9 10">MWE-103</strain>
    </source>
</reference>
<dbReference type="EMBL" id="JAGGDJ010000001">
    <property type="protein sequence ID" value="MBO7742707.1"/>
    <property type="molecule type" value="Genomic_DNA"/>
</dbReference>
<dbReference type="InterPro" id="IPR035906">
    <property type="entry name" value="MetI-like_sf"/>
</dbReference>
<dbReference type="CDD" id="cd06261">
    <property type="entry name" value="TM_PBP2"/>
    <property type="match status" value="1"/>
</dbReference>
<keyword evidence="2 7" id="KW-0813">Transport</keyword>
<comment type="caution">
    <text evidence="9">The sequence shown here is derived from an EMBL/GenBank/DDBJ whole genome shotgun (WGS) entry which is preliminary data.</text>
</comment>
<keyword evidence="3" id="KW-1003">Cell membrane</keyword>
<dbReference type="Pfam" id="PF00528">
    <property type="entry name" value="BPD_transp_1"/>
    <property type="match status" value="1"/>
</dbReference>
<keyword evidence="5 7" id="KW-1133">Transmembrane helix</keyword>
<comment type="similarity">
    <text evidence="7">Belongs to the binding-protein-dependent transport system permease family.</text>
</comment>
<evidence type="ECO:0000256" key="2">
    <source>
        <dbReference type="ARBA" id="ARBA00022448"/>
    </source>
</evidence>
<comment type="subcellular location">
    <subcellularLocation>
        <location evidence="1 7">Cell membrane</location>
        <topology evidence="1 7">Multi-pass membrane protein</topology>
    </subcellularLocation>
</comment>